<evidence type="ECO:0000313" key="1">
    <source>
        <dbReference type="EMBL" id="KAJ9654694.1"/>
    </source>
</evidence>
<sequence length="313" mass="34275">MNTSSSGSLPSDRHGQQYVSVVPLLCGSITLPEKSFVSDANLDKKQTVPSMAFLATHPGPVAASGVNQVTKKKPFRILFDLGLRNCVKDYSSAVQKHLQNRQPYTLGQGAAAQLEAGGLYPDDIDMVILSHVHYDHHGDPAAFQKSTFVVSNRSLQLLEKGLEGLGSHQHFDPDLLPLDRTVELSSAAVGSSWEPIGPFDASLDLFGDGTIYIVDAPGQLPGHINLLCRTGPGKFICLCGDAFHDKCLLTAEHDFAYWENDDGHRLCIHTDPVRAQQTLKKLKILCDWGVDVVAAHDHDWLRRYQKAAFPNAK</sequence>
<organism evidence="1 2">
    <name type="scientific">Neophaeococcomyces mojaviensis</name>
    <dbReference type="NCBI Taxonomy" id="3383035"/>
    <lineage>
        <taxon>Eukaryota</taxon>
        <taxon>Fungi</taxon>
        <taxon>Dikarya</taxon>
        <taxon>Ascomycota</taxon>
        <taxon>Pezizomycotina</taxon>
        <taxon>Eurotiomycetes</taxon>
        <taxon>Chaetothyriomycetidae</taxon>
        <taxon>Chaetothyriales</taxon>
        <taxon>Chaetothyriales incertae sedis</taxon>
        <taxon>Neophaeococcomyces</taxon>
    </lineage>
</organism>
<accession>A0ACC3A3B5</accession>
<proteinExistence type="predicted"/>
<comment type="caution">
    <text evidence="1">The sequence shown here is derived from an EMBL/GenBank/DDBJ whole genome shotgun (WGS) entry which is preliminary data.</text>
</comment>
<reference evidence="1" key="1">
    <citation type="submission" date="2022-10" db="EMBL/GenBank/DDBJ databases">
        <title>Culturing micro-colonial fungi from biological soil crusts in the Mojave desert and describing Neophaeococcomyces mojavensis, and introducing the new genera and species Taxawa tesnikishii.</title>
        <authorList>
            <person name="Kurbessoian T."/>
            <person name="Stajich J.E."/>
        </authorList>
    </citation>
    <scope>NUCLEOTIDE SEQUENCE</scope>
    <source>
        <strain evidence="1">JES_112</strain>
    </source>
</reference>
<gene>
    <name evidence="1" type="ORF">H2198_006284</name>
</gene>
<evidence type="ECO:0000313" key="2">
    <source>
        <dbReference type="Proteomes" id="UP001172386"/>
    </source>
</evidence>
<protein>
    <submittedName>
        <fullName evidence="1">Uncharacterized protein</fullName>
    </submittedName>
</protein>
<keyword evidence="2" id="KW-1185">Reference proteome</keyword>
<dbReference type="EMBL" id="JAPDRQ010000114">
    <property type="protein sequence ID" value="KAJ9654694.1"/>
    <property type="molecule type" value="Genomic_DNA"/>
</dbReference>
<name>A0ACC3A3B5_9EURO</name>
<dbReference type="Proteomes" id="UP001172386">
    <property type="component" value="Unassembled WGS sequence"/>
</dbReference>